<keyword evidence="3" id="KW-0378">Hydrolase</keyword>
<dbReference type="OrthoDB" id="2017893at2759"/>
<gene>
    <name evidence="6" type="ORF">Esi_0031_0024</name>
</gene>
<comment type="similarity">
    <text evidence="1">Belongs to the protein-tyrosine phosphatase family. Non-receptor class dual specificity subfamily.</text>
</comment>
<dbReference type="InterPro" id="IPR013087">
    <property type="entry name" value="Znf_C2H2_type"/>
</dbReference>
<dbReference type="InParanoid" id="D8LKT1"/>
<evidence type="ECO:0000259" key="5">
    <source>
        <dbReference type="PROSITE" id="PS00028"/>
    </source>
</evidence>
<evidence type="ECO:0000313" key="6">
    <source>
        <dbReference type="EMBL" id="CBN80064.1"/>
    </source>
</evidence>
<keyword evidence="4" id="KW-0904">Protein phosphatase</keyword>
<dbReference type="Proteomes" id="UP000002630">
    <property type="component" value="Unassembled WGS sequence"/>
</dbReference>
<evidence type="ECO:0000313" key="7">
    <source>
        <dbReference type="Proteomes" id="UP000002630"/>
    </source>
</evidence>
<feature type="domain" description="C2H2-type" evidence="5">
    <location>
        <begin position="48"/>
        <end position="69"/>
    </location>
</feature>
<protein>
    <recommendedName>
        <fullName evidence="2">protein-tyrosine-phosphatase</fullName>
        <ecNumber evidence="2">3.1.3.48</ecNumber>
    </recommendedName>
</protein>
<dbReference type="PROSITE" id="PS00028">
    <property type="entry name" value="ZINC_FINGER_C2H2_1"/>
    <property type="match status" value="1"/>
</dbReference>
<dbReference type="GO" id="GO:0004725">
    <property type="term" value="F:protein tyrosine phosphatase activity"/>
    <property type="evidence" value="ECO:0007669"/>
    <property type="project" value="UniProtKB-EC"/>
</dbReference>
<organism evidence="6 7">
    <name type="scientific">Ectocarpus siliculosus</name>
    <name type="common">Brown alga</name>
    <name type="synonym">Conferva siliculosa</name>
    <dbReference type="NCBI Taxonomy" id="2880"/>
    <lineage>
        <taxon>Eukaryota</taxon>
        <taxon>Sar</taxon>
        <taxon>Stramenopiles</taxon>
        <taxon>Ochrophyta</taxon>
        <taxon>PX clade</taxon>
        <taxon>Phaeophyceae</taxon>
        <taxon>Ectocarpales</taxon>
        <taxon>Ectocarpaceae</taxon>
        <taxon>Ectocarpus</taxon>
    </lineage>
</organism>
<reference evidence="6 7" key="1">
    <citation type="journal article" date="2010" name="Nature">
        <title>The Ectocarpus genome and the independent evolution of multicellularity in brown algae.</title>
        <authorList>
            <person name="Cock J.M."/>
            <person name="Sterck L."/>
            <person name="Rouze P."/>
            <person name="Scornet D."/>
            <person name="Allen A.E."/>
            <person name="Amoutzias G."/>
            <person name="Anthouard V."/>
            <person name="Artiguenave F."/>
            <person name="Aury J.M."/>
            <person name="Badger J.H."/>
            <person name="Beszteri B."/>
            <person name="Billiau K."/>
            <person name="Bonnet E."/>
            <person name="Bothwell J.H."/>
            <person name="Bowler C."/>
            <person name="Boyen C."/>
            <person name="Brownlee C."/>
            <person name="Carrano C.J."/>
            <person name="Charrier B."/>
            <person name="Cho G.Y."/>
            <person name="Coelho S.M."/>
            <person name="Collen J."/>
            <person name="Corre E."/>
            <person name="Da Silva C."/>
            <person name="Delage L."/>
            <person name="Delaroque N."/>
            <person name="Dittami S.M."/>
            <person name="Doulbeau S."/>
            <person name="Elias M."/>
            <person name="Farnham G."/>
            <person name="Gachon C.M."/>
            <person name="Gschloessl B."/>
            <person name="Heesch S."/>
            <person name="Jabbari K."/>
            <person name="Jubin C."/>
            <person name="Kawai H."/>
            <person name="Kimura K."/>
            <person name="Kloareg B."/>
            <person name="Kupper F.C."/>
            <person name="Lang D."/>
            <person name="Le Bail A."/>
            <person name="Leblanc C."/>
            <person name="Lerouge P."/>
            <person name="Lohr M."/>
            <person name="Lopez P.J."/>
            <person name="Martens C."/>
            <person name="Maumus F."/>
            <person name="Michel G."/>
            <person name="Miranda-Saavedra D."/>
            <person name="Morales J."/>
            <person name="Moreau H."/>
            <person name="Motomura T."/>
            <person name="Nagasato C."/>
            <person name="Napoli C.A."/>
            <person name="Nelson D.R."/>
            <person name="Nyvall-Collen P."/>
            <person name="Peters A.F."/>
            <person name="Pommier C."/>
            <person name="Potin P."/>
            <person name="Poulain J."/>
            <person name="Quesneville H."/>
            <person name="Read B."/>
            <person name="Rensing S.A."/>
            <person name="Ritter A."/>
            <person name="Rousvoal S."/>
            <person name="Samanta M."/>
            <person name="Samson G."/>
            <person name="Schroeder D.C."/>
            <person name="Segurens B."/>
            <person name="Strittmatter M."/>
            <person name="Tonon T."/>
            <person name="Tregear J.W."/>
            <person name="Valentin K."/>
            <person name="von Dassow P."/>
            <person name="Yamagishi T."/>
            <person name="Van de Peer Y."/>
            <person name="Wincker P."/>
        </authorList>
    </citation>
    <scope>NUCLEOTIDE SEQUENCE [LARGE SCALE GENOMIC DNA]</scope>
    <source>
        <strain evidence="7">Ec32 / CCAP1310/4</strain>
    </source>
</reference>
<name>D8LKT1_ECTSI</name>
<dbReference type="EC" id="3.1.3.48" evidence="2"/>
<dbReference type="STRING" id="2880.D8LKT1"/>
<proteinExistence type="inferred from homology"/>
<evidence type="ECO:0000256" key="3">
    <source>
        <dbReference type="ARBA" id="ARBA00022801"/>
    </source>
</evidence>
<evidence type="ECO:0000256" key="2">
    <source>
        <dbReference type="ARBA" id="ARBA00013064"/>
    </source>
</evidence>
<evidence type="ECO:0000256" key="4">
    <source>
        <dbReference type="ARBA" id="ARBA00022912"/>
    </source>
</evidence>
<dbReference type="EMBL" id="FN649760">
    <property type="protein sequence ID" value="CBN80064.1"/>
    <property type="molecule type" value="Genomic_DNA"/>
</dbReference>
<dbReference type="eggNOG" id="KOG1716">
    <property type="taxonomic scope" value="Eukaryota"/>
</dbReference>
<evidence type="ECO:0000256" key="1">
    <source>
        <dbReference type="ARBA" id="ARBA00008601"/>
    </source>
</evidence>
<dbReference type="PANTHER" id="PTHR45848:SF4">
    <property type="entry name" value="DUAL SPECIFICITY PROTEIN PHOSPHATASE 12"/>
    <property type="match status" value="1"/>
</dbReference>
<dbReference type="PANTHER" id="PTHR45848">
    <property type="entry name" value="DUAL SPECIFICITY PROTEIN PHOSPHATASE 12 FAMILY MEMBER"/>
    <property type="match status" value="1"/>
</dbReference>
<dbReference type="AlphaFoldDB" id="D8LKT1"/>
<keyword evidence="7" id="KW-1185">Reference proteome</keyword>
<dbReference type="GO" id="GO:0008138">
    <property type="term" value="F:protein tyrosine/serine/threonine phosphatase activity"/>
    <property type="evidence" value="ECO:0007669"/>
    <property type="project" value="TreeGrafter"/>
</dbReference>
<accession>D8LKT1</accession>
<sequence>MAMLADDVVDTAGVGSSNFDASPGVAAAAAAVALNQPAEDQEDVVYNCRMCRRAVFNGADIEKHEAAQHNFRRRKSKGVTSKGPCSSIFLSEPKRWMKQQAGEMEGKLSCPNKACGARLGSLKWTGAQCSCGSWITPAIQFPRKNLDARPRVSTGPPPGTVVHPSLLAAGGLGTPFLTRRADHNCEWHPRRSSPKIWYRCVTGHHDRRG</sequence>